<gene>
    <name evidence="1" type="ORF">T552_03451</name>
</gene>
<dbReference type="VEuPathDB" id="FungiDB:T552_03451"/>
<keyword evidence="2" id="KW-1185">Reference proteome</keyword>
<accession>A0A0W4ZB13</accession>
<reference evidence="2" key="1">
    <citation type="journal article" date="2016" name="Nat. Commun.">
        <title>Genome analysis of three Pneumocystis species reveals adaptation mechanisms to life exclusively in mammalian hosts.</title>
        <authorList>
            <person name="Ma L."/>
            <person name="Chen Z."/>
            <person name="Huang D.W."/>
            <person name="Kutty G."/>
            <person name="Ishihara M."/>
            <person name="Wang H."/>
            <person name="Abouelleil A."/>
            <person name="Bishop L."/>
            <person name="Davey E."/>
            <person name="Deng R."/>
            <person name="Deng X."/>
            <person name="Fan L."/>
            <person name="Fantoni G."/>
            <person name="Fitzgerald M."/>
            <person name="Gogineni E."/>
            <person name="Goldberg J.M."/>
            <person name="Handley G."/>
            <person name="Hu X."/>
            <person name="Huber C."/>
            <person name="Jiao X."/>
            <person name="Jones K."/>
            <person name="Levin J.Z."/>
            <person name="Liu Y."/>
            <person name="Macdonald P."/>
            <person name="Melnikov A."/>
            <person name="Raley C."/>
            <person name="Sassi M."/>
            <person name="Sherman B.T."/>
            <person name="Song X."/>
            <person name="Sykes S."/>
            <person name="Tran B."/>
            <person name="Walsh L."/>
            <person name="Xia Y."/>
            <person name="Yang J."/>
            <person name="Young S."/>
            <person name="Zeng Q."/>
            <person name="Zheng X."/>
            <person name="Stephens R."/>
            <person name="Nusbaum C."/>
            <person name="Birren B.W."/>
            <person name="Azadi P."/>
            <person name="Lempicki R.A."/>
            <person name="Cuomo C.A."/>
            <person name="Kovacs J.A."/>
        </authorList>
    </citation>
    <scope>NUCLEOTIDE SEQUENCE [LARGE SCALE GENOMIC DNA]</scope>
    <source>
        <strain evidence="2">B80</strain>
    </source>
</reference>
<dbReference type="EMBL" id="LFVZ01000017">
    <property type="protein sequence ID" value="KTW25590.1"/>
    <property type="molecule type" value="Genomic_DNA"/>
</dbReference>
<comment type="caution">
    <text evidence="1">The sequence shown here is derived from an EMBL/GenBank/DDBJ whole genome shotgun (WGS) entry which is preliminary data.</text>
</comment>
<dbReference type="GeneID" id="28938157"/>
<evidence type="ECO:0000313" key="2">
    <source>
        <dbReference type="Proteomes" id="UP000054454"/>
    </source>
</evidence>
<sequence length="275" mass="30862">MDAFKSLHSINLNKSFSGISPLAKRTAQLVRETIGTVDNLTELPEEYLELECHVDQLKVVYSKLLSVTSTYDNESYDYPANLRETFSEFSKSIQEKVQNLASAHSATEVQAAFLKPTSKGVTKTLAHALSRAAISSSEQLDDSNPLKDVLIAYADTQDKIGNSRLKQDSRISTSFNEYLASNLSTVFNCVAKARKNVNVKRIDLDSFKSSAKTVRPEKHEQLCRDIEHAEDAFVTAVEEAMQIMKNALEIPELILQFKEFIDAQLCFHKEAYEVL</sequence>
<dbReference type="RefSeq" id="XP_018224205.1">
    <property type="nucleotide sequence ID" value="XM_018371954.1"/>
</dbReference>
<evidence type="ECO:0000313" key="1">
    <source>
        <dbReference type="EMBL" id="KTW25590.1"/>
    </source>
</evidence>
<dbReference type="Gene3D" id="1.20.1270.60">
    <property type="entry name" value="Arfaptin homology (AH) domain/BAR domain"/>
    <property type="match status" value="1"/>
</dbReference>
<dbReference type="OrthoDB" id="5549748at2759"/>
<dbReference type="Proteomes" id="UP000054454">
    <property type="component" value="Unassembled WGS sequence"/>
</dbReference>
<dbReference type="InterPro" id="IPR018859">
    <property type="entry name" value="BAR_dom-cont"/>
</dbReference>
<organism evidence="1 2">
    <name type="scientific">Pneumocystis carinii (strain B80)</name>
    <name type="common">Rat pneumocystis pneumonia agent</name>
    <name type="synonym">Pneumocystis carinii f. sp. carinii</name>
    <dbReference type="NCBI Taxonomy" id="1408658"/>
    <lineage>
        <taxon>Eukaryota</taxon>
        <taxon>Fungi</taxon>
        <taxon>Dikarya</taxon>
        <taxon>Ascomycota</taxon>
        <taxon>Taphrinomycotina</taxon>
        <taxon>Pneumocystomycetes</taxon>
        <taxon>Pneumocystaceae</taxon>
        <taxon>Pneumocystis</taxon>
    </lineage>
</organism>
<dbReference type="AlphaFoldDB" id="A0A0W4ZB13"/>
<dbReference type="SUPFAM" id="SSF103657">
    <property type="entry name" value="BAR/IMD domain-like"/>
    <property type="match status" value="1"/>
</dbReference>
<name>A0A0W4ZB13_PNEC8</name>
<proteinExistence type="predicted"/>
<protein>
    <recommendedName>
        <fullName evidence="3">BAR domain-containing protein</fullName>
    </recommendedName>
</protein>
<dbReference type="Pfam" id="PF10455">
    <property type="entry name" value="BAR_2"/>
    <property type="match status" value="1"/>
</dbReference>
<dbReference type="InterPro" id="IPR027267">
    <property type="entry name" value="AH/BAR_dom_sf"/>
</dbReference>
<evidence type="ECO:0008006" key="3">
    <source>
        <dbReference type="Google" id="ProtNLM"/>
    </source>
</evidence>